<reference evidence="11" key="1">
    <citation type="submission" date="2023-08" db="EMBL/GenBank/DDBJ databases">
        <title>Methanolobus mangrovi sp. nov. and Methanolobus sediminis sp. nov, two novel methylotrophic methanogens isolated from mangrove sediments in China.</title>
        <authorList>
            <person name="Zhou J."/>
        </authorList>
    </citation>
    <scope>NUCLEOTIDE SEQUENCE</scope>
    <source>
        <strain evidence="11">FTZ2</strain>
    </source>
</reference>
<comment type="function">
    <text evidence="1 9">The alpha subunit is responsible for the aldol cleavage of indoleglycerol phosphate to indole and glyceraldehyde 3-phosphate.</text>
</comment>
<protein>
    <recommendedName>
        <fullName evidence="9">Tryptophan synthase alpha chain</fullName>
        <ecNumber evidence="9">4.2.1.20</ecNumber>
    </recommendedName>
</protein>
<comment type="similarity">
    <text evidence="9 10">Belongs to the TrpA family.</text>
</comment>
<keyword evidence="6 9" id="KW-0057">Aromatic amino acid biosynthesis</keyword>
<evidence type="ECO:0000256" key="4">
    <source>
        <dbReference type="ARBA" id="ARBA00022605"/>
    </source>
</evidence>
<dbReference type="CDD" id="cd04724">
    <property type="entry name" value="Tryptophan_synthase_alpha"/>
    <property type="match status" value="1"/>
</dbReference>
<evidence type="ECO:0000256" key="6">
    <source>
        <dbReference type="ARBA" id="ARBA00023141"/>
    </source>
</evidence>
<dbReference type="GO" id="GO:0005829">
    <property type="term" value="C:cytosol"/>
    <property type="evidence" value="ECO:0007669"/>
    <property type="project" value="TreeGrafter"/>
</dbReference>
<dbReference type="Pfam" id="PF00290">
    <property type="entry name" value="Trp_syntA"/>
    <property type="match status" value="1"/>
</dbReference>
<dbReference type="FunFam" id="3.20.20.70:FF:000037">
    <property type="entry name" value="Tryptophan synthase alpha chain"/>
    <property type="match status" value="1"/>
</dbReference>
<dbReference type="EMBL" id="CP133594">
    <property type="protein sequence ID" value="WMW23179.1"/>
    <property type="molecule type" value="Genomic_DNA"/>
</dbReference>
<gene>
    <name evidence="9 11" type="primary">trpA</name>
    <name evidence="11" type="ORF">RE476_04940</name>
</gene>
<proteinExistence type="inferred from homology"/>
<keyword evidence="7 9" id="KW-0456">Lyase</keyword>
<dbReference type="PROSITE" id="PS00167">
    <property type="entry name" value="TRP_SYNTHASE_ALPHA"/>
    <property type="match status" value="1"/>
</dbReference>
<dbReference type="Gene3D" id="3.20.20.70">
    <property type="entry name" value="Aldolase class I"/>
    <property type="match status" value="1"/>
</dbReference>
<dbReference type="GeneID" id="84229463"/>
<accession>A0AA51YKF8</accession>
<comment type="catalytic activity">
    <reaction evidence="8 9">
        <text>(1S,2R)-1-C-(indol-3-yl)glycerol 3-phosphate + L-serine = D-glyceraldehyde 3-phosphate + L-tryptophan + H2O</text>
        <dbReference type="Rhea" id="RHEA:10532"/>
        <dbReference type="ChEBI" id="CHEBI:15377"/>
        <dbReference type="ChEBI" id="CHEBI:33384"/>
        <dbReference type="ChEBI" id="CHEBI:57912"/>
        <dbReference type="ChEBI" id="CHEBI:58866"/>
        <dbReference type="ChEBI" id="CHEBI:59776"/>
        <dbReference type="EC" id="4.2.1.20"/>
    </reaction>
</comment>
<evidence type="ECO:0000313" key="12">
    <source>
        <dbReference type="Proteomes" id="UP001183006"/>
    </source>
</evidence>
<dbReference type="InterPro" id="IPR011060">
    <property type="entry name" value="RibuloseP-bd_barrel"/>
</dbReference>
<evidence type="ECO:0000256" key="3">
    <source>
        <dbReference type="ARBA" id="ARBA00011270"/>
    </source>
</evidence>
<dbReference type="GO" id="GO:0004834">
    <property type="term" value="F:tryptophan synthase activity"/>
    <property type="evidence" value="ECO:0007669"/>
    <property type="project" value="UniProtKB-UniRule"/>
</dbReference>
<comment type="subunit">
    <text evidence="3 9">Tetramer of two alpha and two beta chains.</text>
</comment>
<dbReference type="InterPro" id="IPR013785">
    <property type="entry name" value="Aldolase_TIM"/>
</dbReference>
<evidence type="ECO:0000256" key="9">
    <source>
        <dbReference type="HAMAP-Rule" id="MF_00131"/>
    </source>
</evidence>
<evidence type="ECO:0000256" key="8">
    <source>
        <dbReference type="ARBA" id="ARBA00049047"/>
    </source>
</evidence>
<dbReference type="EC" id="4.2.1.20" evidence="9"/>
<feature type="active site" description="Proton acceptor" evidence="9">
    <location>
        <position position="48"/>
    </location>
</feature>
<evidence type="ECO:0000256" key="2">
    <source>
        <dbReference type="ARBA" id="ARBA00004733"/>
    </source>
</evidence>
<dbReference type="AlphaFoldDB" id="A0AA51YKF8"/>
<evidence type="ECO:0000256" key="1">
    <source>
        <dbReference type="ARBA" id="ARBA00003365"/>
    </source>
</evidence>
<evidence type="ECO:0000256" key="5">
    <source>
        <dbReference type="ARBA" id="ARBA00022822"/>
    </source>
</evidence>
<dbReference type="PANTHER" id="PTHR43406:SF1">
    <property type="entry name" value="TRYPTOPHAN SYNTHASE ALPHA CHAIN, CHLOROPLASTIC"/>
    <property type="match status" value="1"/>
</dbReference>
<keyword evidence="4 9" id="KW-0028">Amino-acid biosynthesis</keyword>
<organism evidence="11 12">
    <name type="scientific">Methanolobus mangrovi</name>
    <dbReference type="NCBI Taxonomy" id="3072977"/>
    <lineage>
        <taxon>Archaea</taxon>
        <taxon>Methanobacteriati</taxon>
        <taxon>Methanobacteriota</taxon>
        <taxon>Stenosarchaea group</taxon>
        <taxon>Methanomicrobia</taxon>
        <taxon>Methanosarcinales</taxon>
        <taxon>Methanosarcinaceae</taxon>
        <taxon>Methanolobus</taxon>
    </lineage>
</organism>
<dbReference type="InterPro" id="IPR002028">
    <property type="entry name" value="Trp_synthase_suA"/>
</dbReference>
<dbReference type="Proteomes" id="UP001183006">
    <property type="component" value="Chromosome"/>
</dbReference>
<dbReference type="KEGG" id="mmav:RE476_04940"/>
<dbReference type="HAMAP" id="MF_00131">
    <property type="entry name" value="Trp_synth_alpha"/>
    <property type="match status" value="1"/>
</dbReference>
<dbReference type="PANTHER" id="PTHR43406">
    <property type="entry name" value="TRYPTOPHAN SYNTHASE, ALPHA CHAIN"/>
    <property type="match status" value="1"/>
</dbReference>
<evidence type="ECO:0000256" key="10">
    <source>
        <dbReference type="RuleBase" id="RU003662"/>
    </source>
</evidence>
<evidence type="ECO:0000313" key="11">
    <source>
        <dbReference type="EMBL" id="WMW23179.1"/>
    </source>
</evidence>
<dbReference type="SUPFAM" id="SSF51366">
    <property type="entry name" value="Ribulose-phoshate binding barrel"/>
    <property type="match status" value="1"/>
</dbReference>
<comment type="pathway">
    <text evidence="2 9">Amino-acid biosynthesis; L-tryptophan biosynthesis; L-tryptophan from chorismate: step 5/5.</text>
</comment>
<evidence type="ECO:0000256" key="7">
    <source>
        <dbReference type="ARBA" id="ARBA00023239"/>
    </source>
</evidence>
<dbReference type="RefSeq" id="WP_309309295.1">
    <property type="nucleotide sequence ID" value="NZ_CP133594.1"/>
</dbReference>
<dbReference type="NCBIfam" id="TIGR00262">
    <property type="entry name" value="trpA"/>
    <property type="match status" value="1"/>
</dbReference>
<keyword evidence="12" id="KW-1185">Reference proteome</keyword>
<keyword evidence="5 9" id="KW-0822">Tryptophan biosynthesis</keyword>
<sequence>MRIADKFAELGKKKEKALIAYVCAGDPSAEATKEIVHALVKGGADIVELGLPFSDPVADGPTIQAASTRALAAGMNPDLYFEMAASIKENVPLVCMTYYNLIYKRGTEKFAEDCAKSGITGIIVPDLPAEESDELHDACKRNGVDLIFLITPVTNGARMKNTLDRTSGFVYIVSRLGVTGERVDVADSTKNILGRIHTDVPKAVGFGISNGQQAAEVIKAGADAVIVGSAFVNIVASGDNVNERIENLASELKDSCRE</sequence>
<dbReference type="InterPro" id="IPR018204">
    <property type="entry name" value="Trp_synthase_alpha_AS"/>
</dbReference>
<feature type="active site" description="Proton acceptor" evidence="9">
    <location>
        <position position="59"/>
    </location>
</feature>
<name>A0AA51YKF8_9EURY</name>